<comment type="subcellular location">
    <subcellularLocation>
        <location evidence="1 7">Cell membrane</location>
        <topology evidence="1 7">Multi-pass membrane protein</topology>
    </subcellularLocation>
</comment>
<gene>
    <name evidence="9" type="ORF">ACFFK0_19330</name>
</gene>
<keyword evidence="4 7" id="KW-0812">Transmembrane</keyword>
<protein>
    <submittedName>
        <fullName evidence="9">Carbohydrate ABC transporter permease</fullName>
    </submittedName>
</protein>
<name>A0ABV6DPK2_9BACL</name>
<feature type="transmembrane region" description="Helical" evidence="7">
    <location>
        <begin position="20"/>
        <end position="41"/>
    </location>
</feature>
<dbReference type="Proteomes" id="UP001589776">
    <property type="component" value="Unassembled WGS sequence"/>
</dbReference>
<dbReference type="PROSITE" id="PS50928">
    <property type="entry name" value="ABC_TM1"/>
    <property type="match status" value="1"/>
</dbReference>
<evidence type="ECO:0000313" key="9">
    <source>
        <dbReference type="EMBL" id="MFC0214579.1"/>
    </source>
</evidence>
<evidence type="ECO:0000256" key="4">
    <source>
        <dbReference type="ARBA" id="ARBA00022692"/>
    </source>
</evidence>
<evidence type="ECO:0000256" key="6">
    <source>
        <dbReference type="ARBA" id="ARBA00023136"/>
    </source>
</evidence>
<evidence type="ECO:0000256" key="2">
    <source>
        <dbReference type="ARBA" id="ARBA00022448"/>
    </source>
</evidence>
<evidence type="ECO:0000256" key="3">
    <source>
        <dbReference type="ARBA" id="ARBA00022475"/>
    </source>
</evidence>
<feature type="transmembrane region" description="Helical" evidence="7">
    <location>
        <begin position="251"/>
        <end position="270"/>
    </location>
</feature>
<feature type="transmembrane region" description="Helical" evidence="7">
    <location>
        <begin position="135"/>
        <end position="155"/>
    </location>
</feature>
<evidence type="ECO:0000256" key="5">
    <source>
        <dbReference type="ARBA" id="ARBA00022989"/>
    </source>
</evidence>
<evidence type="ECO:0000256" key="1">
    <source>
        <dbReference type="ARBA" id="ARBA00004651"/>
    </source>
</evidence>
<evidence type="ECO:0000313" key="10">
    <source>
        <dbReference type="Proteomes" id="UP001589776"/>
    </source>
</evidence>
<dbReference type="InterPro" id="IPR000515">
    <property type="entry name" value="MetI-like"/>
</dbReference>
<keyword evidence="2 7" id="KW-0813">Transport</keyword>
<dbReference type="PANTHER" id="PTHR43744:SF9">
    <property type="entry name" value="POLYGALACTURONAN_RHAMNOGALACTURONAN TRANSPORT SYSTEM PERMEASE PROTEIN YTCP"/>
    <property type="match status" value="1"/>
</dbReference>
<dbReference type="Gene3D" id="1.10.3720.10">
    <property type="entry name" value="MetI-like"/>
    <property type="match status" value="1"/>
</dbReference>
<feature type="transmembrane region" description="Helical" evidence="7">
    <location>
        <begin position="70"/>
        <end position="92"/>
    </location>
</feature>
<organism evidence="9 10">
    <name type="scientific">Paenibacillus chartarius</name>
    <dbReference type="NCBI Taxonomy" id="747481"/>
    <lineage>
        <taxon>Bacteria</taxon>
        <taxon>Bacillati</taxon>
        <taxon>Bacillota</taxon>
        <taxon>Bacilli</taxon>
        <taxon>Bacillales</taxon>
        <taxon>Paenibacillaceae</taxon>
        <taxon>Paenibacillus</taxon>
    </lineage>
</organism>
<dbReference type="CDD" id="cd06261">
    <property type="entry name" value="TM_PBP2"/>
    <property type="match status" value="1"/>
</dbReference>
<dbReference type="Pfam" id="PF00528">
    <property type="entry name" value="BPD_transp_1"/>
    <property type="match status" value="1"/>
</dbReference>
<comment type="caution">
    <text evidence="9">The sequence shown here is derived from an EMBL/GenBank/DDBJ whole genome shotgun (WGS) entry which is preliminary data.</text>
</comment>
<feature type="domain" description="ABC transmembrane type-1" evidence="8">
    <location>
        <begin position="68"/>
        <end position="268"/>
    </location>
</feature>
<dbReference type="SUPFAM" id="SSF161098">
    <property type="entry name" value="MetI-like"/>
    <property type="match status" value="1"/>
</dbReference>
<accession>A0ABV6DPK2</accession>
<evidence type="ECO:0000259" key="8">
    <source>
        <dbReference type="PROSITE" id="PS50928"/>
    </source>
</evidence>
<sequence>MNIHRTVGEKIFDACNYGFLALVALVTFLPFVYVVVASFGADNQVWPTRYSLGAYQYIFGTRTFVNSLGISAYITLLGTFLSLAATSLMAYSLSFKQLPGRSKFMLLILFTMLFQGGLIPTYFVVKELHMIDTLWALMIPGLISAFNLIIMRDFFASVPTELIESAKIDGAHEITVLLRVVLPLSLPSLAAFGLFYAVGIWNQYFSAIMYINTPDKWPVQVLLRQIVVLASGGLGDSSSAGESVAYYGQSVKMAVIVVSTIPILLVYPFLQKHFAKGVLMGSVKG</sequence>
<feature type="transmembrane region" description="Helical" evidence="7">
    <location>
        <begin position="176"/>
        <end position="201"/>
    </location>
</feature>
<keyword evidence="5 7" id="KW-1133">Transmembrane helix</keyword>
<feature type="transmembrane region" description="Helical" evidence="7">
    <location>
        <begin position="104"/>
        <end position="123"/>
    </location>
</feature>
<evidence type="ECO:0000256" key="7">
    <source>
        <dbReference type="RuleBase" id="RU363032"/>
    </source>
</evidence>
<proteinExistence type="inferred from homology"/>
<keyword evidence="6 7" id="KW-0472">Membrane</keyword>
<reference evidence="9 10" key="1">
    <citation type="submission" date="2024-09" db="EMBL/GenBank/DDBJ databases">
        <authorList>
            <person name="Sun Q."/>
            <person name="Mori K."/>
        </authorList>
    </citation>
    <scope>NUCLEOTIDE SEQUENCE [LARGE SCALE GENOMIC DNA]</scope>
    <source>
        <strain evidence="9 10">CCM 7759</strain>
    </source>
</reference>
<dbReference type="InterPro" id="IPR035906">
    <property type="entry name" value="MetI-like_sf"/>
</dbReference>
<dbReference type="PANTHER" id="PTHR43744">
    <property type="entry name" value="ABC TRANSPORTER PERMEASE PROTEIN MG189-RELATED-RELATED"/>
    <property type="match status" value="1"/>
</dbReference>
<dbReference type="RefSeq" id="WP_377471969.1">
    <property type="nucleotide sequence ID" value="NZ_JBHLWN010000076.1"/>
</dbReference>
<keyword evidence="10" id="KW-1185">Reference proteome</keyword>
<keyword evidence="3" id="KW-1003">Cell membrane</keyword>
<dbReference type="EMBL" id="JBHLWN010000076">
    <property type="protein sequence ID" value="MFC0214579.1"/>
    <property type="molecule type" value="Genomic_DNA"/>
</dbReference>
<comment type="similarity">
    <text evidence="7">Belongs to the binding-protein-dependent transport system permease family.</text>
</comment>